<dbReference type="EMBL" id="LN831776">
    <property type="protein sequence ID" value="CQR57660.1"/>
    <property type="molecule type" value="Genomic_DNA"/>
</dbReference>
<evidence type="ECO:0000313" key="2">
    <source>
        <dbReference type="Proteomes" id="UP000033163"/>
    </source>
</evidence>
<evidence type="ECO:0000313" key="1">
    <source>
        <dbReference type="EMBL" id="CQR57660.1"/>
    </source>
</evidence>
<dbReference type="KEGG" id="pri:PRIO_5261"/>
<accession>A0A0E4HED4</accession>
<organism evidence="1 2">
    <name type="scientific">Paenibacillus riograndensis SBR5</name>
    <dbReference type="NCBI Taxonomy" id="1073571"/>
    <lineage>
        <taxon>Bacteria</taxon>
        <taxon>Bacillati</taxon>
        <taxon>Bacillota</taxon>
        <taxon>Bacilli</taxon>
        <taxon>Bacillales</taxon>
        <taxon>Paenibacillaceae</taxon>
        <taxon>Paenibacillus</taxon>
        <taxon>Paenibacillus sonchi group</taxon>
    </lineage>
</organism>
<dbReference type="Proteomes" id="UP000033163">
    <property type="component" value="Chromosome I"/>
</dbReference>
<dbReference type="HOGENOM" id="CLU_2570619_0_0_9"/>
<proteinExistence type="predicted"/>
<sequence>MMNIWNGTGEDSWLKPYNGKVPLQAYYDQFRYIPEQSSGKQEIPAPLRQETALIEAVSCSCGTHRRLRSQALTSEVSVNPP</sequence>
<dbReference type="AlphaFoldDB" id="A0A0E4HED4"/>
<gene>
    <name evidence="1" type="ORF">PRIO_5261</name>
</gene>
<reference evidence="2" key="1">
    <citation type="submission" date="2015-03" db="EMBL/GenBank/DDBJ databases">
        <authorList>
            <person name="Wibberg D."/>
        </authorList>
    </citation>
    <scope>NUCLEOTIDE SEQUENCE [LARGE SCALE GENOMIC DNA]</scope>
</reference>
<protein>
    <submittedName>
        <fullName evidence="1">Uncharacterized protein</fullName>
    </submittedName>
</protein>
<name>A0A0E4HED4_9BACL</name>